<organism evidence="1 2">
    <name type="scientific">Betafusellovirus yellowstonense</name>
    <dbReference type="NCBI Taxonomy" id="693629"/>
    <lineage>
        <taxon>Viruses</taxon>
        <taxon>Viruses incertae sedis</taxon>
        <taxon>Fuselloviridae</taxon>
        <taxon>Betafusellovirus</taxon>
    </lineage>
</organism>
<accession>D1GFB4</accession>
<keyword evidence="2" id="KW-1185">Reference proteome</keyword>
<proteinExistence type="predicted"/>
<dbReference type="GeneID" id="8676793"/>
<sequence>MKGKQLLSILILSIFIATTLSGITNIAAVSNGKDTVFNFWLNSSGISSEGGSAKYTSLNGPIGCTSGFLLTQTTGQSGYVILNNSITATDGVYSLQAVMVNASNPPADEIALVLGPSSPVNFDGGAWPGSVSSNGGTMVGIEFYSGTVNGYSGPAVFIYTSQGLAAWQQIGAVPKPWQAFTLEVGVVSSKIWVAYYIGNQLITNVTAQVPPTFSTSEVEIHASTGGAYAGFLLLQTGYFSNLMIATIQNEISMGLDYLLNMGENINGYGYVPEYASPSVSFLVTYTNGSNAYYVPGAPANSPSFYGSPVYGTPEHTGEYVATPVPESFIPGISDSLVSETTTKVSVSYDAYTYGDEVVNSRTGYIYYYKVNIFEANEVVNYGNPSPGVWSVQVIVNVNSTANYVQDVQPYLASGFVLNQINSTAWEYTWSGQYFYPTSPSPYAPSNGFASSIALPQYPNEYFHSFRITIRHVQEMMDMITEESPSLSPFHNSFYDTVYHIQSAVGVWGKNGNQPVSYYASLFGYPWQPDLGINFYDAINNNWPTYKDDTFNLFFPNAYPYKSGVVVINENNGGQIWAEILNFSIIELNATYSIGFGAGYYDPLAYEEEGLYYTDVGQWSNALSAWDDVYNFYQDNHGLYYTFAIIDDGNLYLKHSEGANDTLRYAEAVALGSKLAGNGYISWSQVMPILNTFIQTQWQGNGYAVINGQNTYVLAPTNIGGFETGFTNDPIFTSSRPSYVTFAEQLWGEYGGTLSGGLPEEVEWPGLIIANAETTIVSVQALAMFLYYYYGIPLSVSLSPYNAYLIP</sequence>
<dbReference type="RefSeq" id="YP_003331435.1">
    <property type="nucleotide sequence ID" value="NC_013585.1"/>
</dbReference>
<name>D1GFB4_9VIRU</name>
<protein>
    <submittedName>
        <fullName evidence="1">Uncharacterized protein</fullName>
    </submittedName>
</protein>
<evidence type="ECO:0000313" key="2">
    <source>
        <dbReference type="Proteomes" id="UP000009161"/>
    </source>
</evidence>
<reference evidence="1 2" key="1">
    <citation type="journal article" date="2009" name="Environ. Microbiol.">
        <title>Four newly isolated fuselloviruses from extreme geothermal environments reveal unusual morphologies and a possible interviral recombination mechanism.</title>
        <authorList>
            <person name="Redder P."/>
            <person name="Peng X."/>
            <person name="Brugger K."/>
            <person name="Shah S.A."/>
            <person name="Roesch F."/>
            <person name="Greve B."/>
            <person name="She Q."/>
            <person name="Schleper C."/>
            <person name="Forterre P."/>
            <person name="Garrett R.A."/>
            <person name="Prangishvili D."/>
        </authorList>
    </citation>
    <scope>NUCLEOTIDE SEQUENCE [LARGE SCALE GENOMIC DNA]</scope>
</reference>
<dbReference type="EMBL" id="FJ870917">
    <property type="protein sequence ID" value="ACZ35815.1"/>
    <property type="molecule type" value="Genomic_DNA"/>
</dbReference>
<dbReference type="KEGG" id="vg:8676793"/>
<evidence type="ECO:0000313" key="1">
    <source>
        <dbReference type="EMBL" id="ACZ35815.1"/>
    </source>
</evidence>
<dbReference type="Proteomes" id="UP000009161">
    <property type="component" value="Segment"/>
</dbReference>